<reference evidence="6" key="1">
    <citation type="submission" date="2016-10" db="EMBL/GenBank/DDBJ databases">
        <title>Frankia sp. NRRL B-16386 Genome sequencing.</title>
        <authorList>
            <person name="Ghodhbane-Gtari F."/>
            <person name="Swanson E."/>
            <person name="Gueddou A."/>
            <person name="Hezbri K."/>
            <person name="Ktari K."/>
            <person name="Nouioui I."/>
            <person name="Morris K."/>
            <person name="Simpson S."/>
            <person name="Abebe-Akele F."/>
            <person name="Thomas K."/>
            <person name="Gtari M."/>
            <person name="Tisa L.S."/>
        </authorList>
    </citation>
    <scope>NUCLEOTIDE SEQUENCE [LARGE SCALE GENOMIC DNA]</scope>
    <source>
        <strain evidence="6">NRRL B-16386</strain>
    </source>
</reference>
<keyword evidence="3" id="KW-0812">Transmembrane</keyword>
<dbReference type="Pfam" id="PF00160">
    <property type="entry name" value="Pro_isomerase"/>
    <property type="match status" value="1"/>
</dbReference>
<evidence type="ECO:0000313" key="5">
    <source>
        <dbReference type="EMBL" id="ONH30518.1"/>
    </source>
</evidence>
<dbReference type="Proteomes" id="UP000188929">
    <property type="component" value="Unassembled WGS sequence"/>
</dbReference>
<evidence type="ECO:0000259" key="4">
    <source>
        <dbReference type="PROSITE" id="PS50072"/>
    </source>
</evidence>
<feature type="transmembrane region" description="Helical" evidence="3">
    <location>
        <begin position="34"/>
        <end position="56"/>
    </location>
</feature>
<dbReference type="GO" id="GO:0003755">
    <property type="term" value="F:peptidyl-prolyl cis-trans isomerase activity"/>
    <property type="evidence" value="ECO:0007669"/>
    <property type="project" value="InterPro"/>
</dbReference>
<comment type="caution">
    <text evidence="5">The sequence shown here is derived from an EMBL/GenBank/DDBJ whole genome shotgun (WGS) entry which is preliminary data.</text>
</comment>
<evidence type="ECO:0000256" key="3">
    <source>
        <dbReference type="SAM" id="Phobius"/>
    </source>
</evidence>
<dbReference type="PANTHER" id="PTHR45625">
    <property type="entry name" value="PEPTIDYL-PROLYL CIS-TRANS ISOMERASE-RELATED"/>
    <property type="match status" value="1"/>
</dbReference>
<evidence type="ECO:0000256" key="1">
    <source>
        <dbReference type="ARBA" id="ARBA00002388"/>
    </source>
</evidence>
<dbReference type="CDD" id="cd00317">
    <property type="entry name" value="cyclophilin"/>
    <property type="match status" value="1"/>
</dbReference>
<feature type="compositionally biased region" description="Polar residues" evidence="2">
    <location>
        <begin position="267"/>
        <end position="276"/>
    </location>
</feature>
<keyword evidence="3" id="KW-0472">Membrane</keyword>
<dbReference type="RefSeq" id="WP_076816994.1">
    <property type="nucleotide sequence ID" value="NZ_MOMC01000025.1"/>
</dbReference>
<feature type="compositionally biased region" description="Basic and acidic residues" evidence="2">
    <location>
        <begin position="10"/>
        <end position="25"/>
    </location>
</feature>
<keyword evidence="5" id="KW-0413">Isomerase</keyword>
<feature type="region of interest" description="Disordered" evidence="2">
    <location>
        <begin position="250"/>
        <end position="307"/>
    </location>
</feature>
<dbReference type="InterPro" id="IPR044666">
    <property type="entry name" value="Cyclophilin_A-like"/>
</dbReference>
<proteinExistence type="predicted"/>
<name>A0A1V2IBD3_9ACTN</name>
<evidence type="ECO:0000256" key="2">
    <source>
        <dbReference type="SAM" id="MobiDB-lite"/>
    </source>
</evidence>
<dbReference type="PROSITE" id="PS50072">
    <property type="entry name" value="CSA_PPIASE_2"/>
    <property type="match status" value="1"/>
</dbReference>
<dbReference type="InterPro" id="IPR029000">
    <property type="entry name" value="Cyclophilin-like_dom_sf"/>
</dbReference>
<keyword evidence="3" id="KW-1133">Transmembrane helix</keyword>
<keyword evidence="6" id="KW-1185">Reference proteome</keyword>
<feature type="region of interest" description="Disordered" evidence="2">
    <location>
        <begin position="1"/>
        <end position="30"/>
    </location>
</feature>
<evidence type="ECO:0000313" key="6">
    <source>
        <dbReference type="Proteomes" id="UP000188929"/>
    </source>
</evidence>
<protein>
    <submittedName>
        <fullName evidence="5">Peptidylprolyl isomerase</fullName>
    </submittedName>
</protein>
<accession>A0A1V2IBD3</accession>
<dbReference type="EMBL" id="MOMC01000025">
    <property type="protein sequence ID" value="ONH30518.1"/>
    <property type="molecule type" value="Genomic_DNA"/>
</dbReference>
<dbReference type="PANTHER" id="PTHR45625:SF3">
    <property type="entry name" value="PEPTIDYL-PROLYL CIS-TRANS ISOMERASE B-RELATED"/>
    <property type="match status" value="1"/>
</dbReference>
<dbReference type="STRING" id="1834516.BL253_13610"/>
<gene>
    <name evidence="5" type="ORF">BL253_13610</name>
</gene>
<feature type="compositionally biased region" description="Low complexity" evidence="2">
    <location>
        <begin position="279"/>
        <end position="307"/>
    </location>
</feature>
<dbReference type="OrthoDB" id="5507614at2"/>
<dbReference type="Gene3D" id="2.40.100.10">
    <property type="entry name" value="Cyclophilin-like"/>
    <property type="match status" value="1"/>
</dbReference>
<sequence>MSNSKTRRRRELEMARAQRAAERRQAARRRRQRIITIVSAALVVVLGGTITAVVLATTGDGGTATATASPSASANAATTKVGDCVYTKDTSGQAPAKEVSMPAAAPAVSTKPAMMTINTNLGTMVATLDPAKAPCTVHALYALAQQKYFDDTPCHRETFGPEAGIYVLQCGDPSGTGSGTPGFTYKNENTAGVNYNRGVLAMANAGADTNGSQFFINYADPSEEGAKALAGGYTVFGQITQGLDILDKITSPGVEEGGSDGAPVSKPQITSITIDQEQPAATGSASPAPATSPAASPAPTATASPTS</sequence>
<dbReference type="InterPro" id="IPR002130">
    <property type="entry name" value="Cyclophilin-type_PPIase_dom"/>
</dbReference>
<feature type="domain" description="PPIase cyclophilin-type" evidence="4">
    <location>
        <begin position="118"/>
        <end position="274"/>
    </location>
</feature>
<dbReference type="SUPFAM" id="SSF50891">
    <property type="entry name" value="Cyclophilin-like"/>
    <property type="match status" value="1"/>
</dbReference>
<comment type="function">
    <text evidence="1">PPIases accelerate the folding of proteins. It catalyzes the cis-trans isomerization of proline imidic peptide bonds in oligopeptides.</text>
</comment>
<dbReference type="AlphaFoldDB" id="A0A1V2IBD3"/>
<organism evidence="5 6">
    <name type="scientific">Pseudofrankia asymbiotica</name>
    <dbReference type="NCBI Taxonomy" id="1834516"/>
    <lineage>
        <taxon>Bacteria</taxon>
        <taxon>Bacillati</taxon>
        <taxon>Actinomycetota</taxon>
        <taxon>Actinomycetes</taxon>
        <taxon>Frankiales</taxon>
        <taxon>Frankiaceae</taxon>
        <taxon>Pseudofrankia</taxon>
    </lineage>
</organism>